<protein>
    <recommendedName>
        <fullName evidence="7">Tetratricopeptide repeat protein 36</fullName>
    </recommendedName>
</protein>
<organism evidence="5 6">
    <name type="scientific">Caenorhabditis angaria</name>
    <dbReference type="NCBI Taxonomy" id="860376"/>
    <lineage>
        <taxon>Eukaryota</taxon>
        <taxon>Metazoa</taxon>
        <taxon>Ecdysozoa</taxon>
        <taxon>Nematoda</taxon>
        <taxon>Chromadorea</taxon>
        <taxon>Rhabditida</taxon>
        <taxon>Rhabditina</taxon>
        <taxon>Rhabditomorpha</taxon>
        <taxon>Rhabditoidea</taxon>
        <taxon>Rhabditidae</taxon>
        <taxon>Peloderinae</taxon>
        <taxon>Caenorhabditis</taxon>
    </lineage>
</organism>
<proteinExistence type="inferred from homology"/>
<keyword evidence="3 4" id="KW-0802">TPR repeat</keyword>
<evidence type="ECO:0000256" key="4">
    <source>
        <dbReference type="PROSITE-ProRule" id="PRU00339"/>
    </source>
</evidence>
<dbReference type="SMART" id="SM00028">
    <property type="entry name" value="TPR"/>
    <property type="match status" value="3"/>
</dbReference>
<dbReference type="InterPro" id="IPR038906">
    <property type="entry name" value="TTC36"/>
</dbReference>
<dbReference type="InterPro" id="IPR019734">
    <property type="entry name" value="TPR_rpt"/>
</dbReference>
<sequence length="179" mass="19725">MSTEHDRAVLNQILNPLMPTTETSSNNSTQFENDQIDHCGYEESVGIEKEAVILAESGKVPEAIEKFGEAISKCPINPSAFNNRAQAYRLSGKIEEAISDLNEALKLSNPKSKTTCNAYVQRASIFRLKGDDDKAREDFQKAADLGSSFAKMQLIALNPYAAMCNKMLAEVFEKVKTGQ</sequence>
<evidence type="ECO:0000256" key="2">
    <source>
        <dbReference type="ARBA" id="ARBA00022737"/>
    </source>
</evidence>
<dbReference type="GO" id="GO:0006570">
    <property type="term" value="P:tyrosine metabolic process"/>
    <property type="evidence" value="ECO:0007669"/>
    <property type="project" value="TreeGrafter"/>
</dbReference>
<dbReference type="InterPro" id="IPR011990">
    <property type="entry name" value="TPR-like_helical_dom_sf"/>
</dbReference>
<feature type="repeat" description="TPR" evidence="4">
    <location>
        <begin position="78"/>
        <end position="111"/>
    </location>
</feature>
<keyword evidence="6" id="KW-1185">Reference proteome</keyword>
<dbReference type="SUPFAM" id="SSF48452">
    <property type="entry name" value="TPR-like"/>
    <property type="match status" value="1"/>
</dbReference>
<dbReference type="PROSITE" id="PS50005">
    <property type="entry name" value="TPR"/>
    <property type="match status" value="1"/>
</dbReference>
<evidence type="ECO:0000256" key="3">
    <source>
        <dbReference type="ARBA" id="ARBA00022803"/>
    </source>
</evidence>
<comment type="similarity">
    <text evidence="1">Belongs to the TTC36 family.</text>
</comment>
<evidence type="ECO:0000313" key="6">
    <source>
        <dbReference type="Proteomes" id="UP001152747"/>
    </source>
</evidence>
<evidence type="ECO:0000256" key="1">
    <source>
        <dbReference type="ARBA" id="ARBA00006995"/>
    </source>
</evidence>
<reference evidence="5" key="1">
    <citation type="submission" date="2022-11" db="EMBL/GenBank/DDBJ databases">
        <authorList>
            <person name="Kikuchi T."/>
        </authorList>
    </citation>
    <scope>NUCLEOTIDE SEQUENCE</scope>
    <source>
        <strain evidence="5">PS1010</strain>
    </source>
</reference>
<dbReference type="Gene3D" id="1.25.40.10">
    <property type="entry name" value="Tetratricopeptide repeat domain"/>
    <property type="match status" value="1"/>
</dbReference>
<dbReference type="OrthoDB" id="539634at2759"/>
<dbReference type="AlphaFoldDB" id="A0A9P1MZ26"/>
<evidence type="ECO:0000313" key="5">
    <source>
        <dbReference type="EMBL" id="CAI5441461.1"/>
    </source>
</evidence>
<evidence type="ECO:0008006" key="7">
    <source>
        <dbReference type="Google" id="ProtNLM"/>
    </source>
</evidence>
<dbReference type="PANTHER" id="PTHR21405">
    <property type="entry name" value="CDNA SEQUENCE BC021608"/>
    <property type="match status" value="1"/>
</dbReference>
<accession>A0A9P1MZ26</accession>
<dbReference type="PANTHER" id="PTHR21405:SF0">
    <property type="entry name" value="TETRATRICOPEPTIDE REPEAT PROTEIN 36"/>
    <property type="match status" value="1"/>
</dbReference>
<keyword evidence="2" id="KW-0677">Repeat</keyword>
<gene>
    <name evidence="5" type="ORF">CAMP_LOCUS4098</name>
</gene>
<name>A0A9P1MZ26_9PELO</name>
<dbReference type="EMBL" id="CANHGI010000002">
    <property type="protein sequence ID" value="CAI5441461.1"/>
    <property type="molecule type" value="Genomic_DNA"/>
</dbReference>
<comment type="caution">
    <text evidence="5">The sequence shown here is derived from an EMBL/GenBank/DDBJ whole genome shotgun (WGS) entry which is preliminary data.</text>
</comment>
<dbReference type="Proteomes" id="UP001152747">
    <property type="component" value="Unassembled WGS sequence"/>
</dbReference>
<dbReference type="Pfam" id="PF13424">
    <property type="entry name" value="TPR_12"/>
    <property type="match status" value="1"/>
</dbReference>
<dbReference type="FunFam" id="1.25.40.10:FF:000213">
    <property type="entry name" value="Tetratricopeptide repeat domain 36"/>
    <property type="match status" value="1"/>
</dbReference>